<keyword evidence="3" id="KW-1185">Reference proteome</keyword>
<accession>A0AA47M6B9</accession>
<dbReference type="InterPro" id="IPR031148">
    <property type="entry name" value="Plexin"/>
</dbReference>
<dbReference type="Gene3D" id="1.10.506.10">
    <property type="entry name" value="GTPase Activation - p120gap, domain 1"/>
    <property type="match status" value="1"/>
</dbReference>
<dbReference type="AlphaFoldDB" id="A0AA47M6B9"/>
<reference evidence="2" key="1">
    <citation type="journal article" date="2023" name="Front. Mar. Sci.">
        <title>A new Merluccius polli reference genome to investigate the effects of global change in West African waters.</title>
        <authorList>
            <person name="Mateo J.L."/>
            <person name="Blanco-Fernandez C."/>
            <person name="Garcia-Vazquez E."/>
            <person name="Machado-Schiaffino G."/>
        </authorList>
    </citation>
    <scope>NUCLEOTIDE SEQUENCE</scope>
    <source>
        <strain evidence="2">C29</strain>
        <tissue evidence="2">Fin</tissue>
    </source>
</reference>
<evidence type="ECO:0000313" key="2">
    <source>
        <dbReference type="EMBL" id="KAK0134457.1"/>
    </source>
</evidence>
<comment type="caution">
    <text evidence="2">The sequence shown here is derived from an EMBL/GenBank/DDBJ whole genome shotgun (WGS) entry which is preliminary data.</text>
</comment>
<dbReference type="EMBL" id="JAOPHQ010005704">
    <property type="protein sequence ID" value="KAK0134457.1"/>
    <property type="molecule type" value="Genomic_DNA"/>
</dbReference>
<protein>
    <submittedName>
        <fullName evidence="2">Plexin-B1</fullName>
    </submittedName>
</protein>
<dbReference type="Pfam" id="PF08337">
    <property type="entry name" value="Plexin_cytopl"/>
    <property type="match status" value="1"/>
</dbReference>
<sequence>MSFLHRVAGISDRDRVRRSSIWEDLRVELLLLLIKRSQLSLPLRFWINIVKNPQFIFDVQASDHVDAVLSVIAQTFMDSCTVAEHKLGRVSWEFNLDSPINKLLYARDIPRYKQMVERYYADIRQTISASDQEMNSALAELSRNYSGELNYLVALHELYKYINKYYDQIITALEEDPTAQKMQLGYRLQQIAAAVENKVTDL</sequence>
<dbReference type="InterPro" id="IPR008936">
    <property type="entry name" value="Rho_GTPase_activation_prot"/>
</dbReference>
<dbReference type="GO" id="GO:0007162">
    <property type="term" value="P:negative regulation of cell adhesion"/>
    <property type="evidence" value="ECO:0007669"/>
    <property type="project" value="TreeGrafter"/>
</dbReference>
<name>A0AA47M6B9_MERPO</name>
<evidence type="ECO:0000259" key="1">
    <source>
        <dbReference type="Pfam" id="PF08337"/>
    </source>
</evidence>
<dbReference type="SUPFAM" id="SSF48350">
    <property type="entry name" value="GTPase activation domain, GAP"/>
    <property type="match status" value="1"/>
</dbReference>
<dbReference type="GO" id="GO:0005886">
    <property type="term" value="C:plasma membrane"/>
    <property type="evidence" value="ECO:0007669"/>
    <property type="project" value="TreeGrafter"/>
</dbReference>
<dbReference type="PANTHER" id="PTHR22625:SF36">
    <property type="entry name" value="PLEXIN-B1"/>
    <property type="match status" value="1"/>
</dbReference>
<dbReference type="Proteomes" id="UP001174136">
    <property type="component" value="Unassembled WGS sequence"/>
</dbReference>
<dbReference type="GO" id="GO:0030334">
    <property type="term" value="P:regulation of cell migration"/>
    <property type="evidence" value="ECO:0007669"/>
    <property type="project" value="TreeGrafter"/>
</dbReference>
<dbReference type="PANTHER" id="PTHR22625">
    <property type="entry name" value="PLEXIN"/>
    <property type="match status" value="1"/>
</dbReference>
<proteinExistence type="predicted"/>
<dbReference type="InterPro" id="IPR013548">
    <property type="entry name" value="Plexin_cytoplasmic_RasGAP_dom"/>
</dbReference>
<dbReference type="GO" id="GO:0002116">
    <property type="term" value="C:semaphorin receptor complex"/>
    <property type="evidence" value="ECO:0007669"/>
    <property type="project" value="TreeGrafter"/>
</dbReference>
<dbReference type="GO" id="GO:0008360">
    <property type="term" value="P:regulation of cell shape"/>
    <property type="evidence" value="ECO:0007669"/>
    <property type="project" value="TreeGrafter"/>
</dbReference>
<gene>
    <name evidence="2" type="primary">PLXNB1_2</name>
    <name evidence="2" type="ORF">N1851_029932</name>
</gene>
<dbReference type="GO" id="GO:0017154">
    <property type="term" value="F:semaphorin receptor activity"/>
    <property type="evidence" value="ECO:0007669"/>
    <property type="project" value="InterPro"/>
</dbReference>
<dbReference type="GO" id="GO:0050772">
    <property type="term" value="P:positive regulation of axonogenesis"/>
    <property type="evidence" value="ECO:0007669"/>
    <property type="project" value="TreeGrafter"/>
</dbReference>
<organism evidence="2 3">
    <name type="scientific">Merluccius polli</name>
    <name type="common">Benguela hake</name>
    <name type="synonym">Merluccius cadenati</name>
    <dbReference type="NCBI Taxonomy" id="89951"/>
    <lineage>
        <taxon>Eukaryota</taxon>
        <taxon>Metazoa</taxon>
        <taxon>Chordata</taxon>
        <taxon>Craniata</taxon>
        <taxon>Vertebrata</taxon>
        <taxon>Euteleostomi</taxon>
        <taxon>Actinopterygii</taxon>
        <taxon>Neopterygii</taxon>
        <taxon>Teleostei</taxon>
        <taxon>Neoteleostei</taxon>
        <taxon>Acanthomorphata</taxon>
        <taxon>Zeiogadaria</taxon>
        <taxon>Gadariae</taxon>
        <taxon>Gadiformes</taxon>
        <taxon>Gadoidei</taxon>
        <taxon>Merlucciidae</taxon>
        <taxon>Merluccius</taxon>
    </lineage>
</organism>
<feature type="domain" description="Plexin cytoplasmic RasGAP" evidence="1">
    <location>
        <begin position="40"/>
        <end position="169"/>
    </location>
</feature>
<evidence type="ECO:0000313" key="3">
    <source>
        <dbReference type="Proteomes" id="UP001174136"/>
    </source>
</evidence>